<dbReference type="InterPro" id="IPR038476">
    <property type="entry name" value="UvrC_RNase_H_dom_sf"/>
</dbReference>
<dbReference type="SUPFAM" id="SSF47781">
    <property type="entry name" value="RuvA domain 2-like"/>
    <property type="match status" value="1"/>
</dbReference>
<evidence type="ECO:0000313" key="3">
    <source>
        <dbReference type="EMBL" id="PMP79399.1"/>
    </source>
</evidence>
<proteinExistence type="predicted"/>
<dbReference type="PANTHER" id="PTHR30562">
    <property type="entry name" value="UVRC/OXIDOREDUCTASE"/>
    <property type="match status" value="1"/>
</dbReference>
<keyword evidence="1" id="KW-0227">DNA damage</keyword>
<dbReference type="SMART" id="SM00278">
    <property type="entry name" value="HhH1"/>
    <property type="match status" value="2"/>
</dbReference>
<dbReference type="PANTHER" id="PTHR30562:SF1">
    <property type="entry name" value="UVRABC SYSTEM PROTEIN C"/>
    <property type="match status" value="1"/>
</dbReference>
<evidence type="ECO:0000259" key="2">
    <source>
        <dbReference type="SMART" id="SM00278"/>
    </source>
</evidence>
<dbReference type="GO" id="GO:0009380">
    <property type="term" value="C:excinuclease repair complex"/>
    <property type="evidence" value="ECO:0007669"/>
    <property type="project" value="TreeGrafter"/>
</dbReference>
<feature type="domain" description="Helix-hairpin-helix DNA-binding motif class 1" evidence="2">
    <location>
        <begin position="92"/>
        <end position="111"/>
    </location>
</feature>
<dbReference type="InterPro" id="IPR001162">
    <property type="entry name" value="UvrC_RNase_H_dom"/>
</dbReference>
<dbReference type="AlphaFoldDB" id="A0A2J6X3C8"/>
<dbReference type="Gene3D" id="1.10.150.20">
    <property type="entry name" value="5' to 3' exonuclease, C-terminal subdomain"/>
    <property type="match status" value="1"/>
</dbReference>
<evidence type="ECO:0000313" key="4">
    <source>
        <dbReference type="Proteomes" id="UP000243376"/>
    </source>
</evidence>
<dbReference type="Gene3D" id="3.30.420.340">
    <property type="entry name" value="UvrC, RNAse H endonuclease domain"/>
    <property type="match status" value="1"/>
</dbReference>
<gene>
    <name evidence="3" type="ORF">C0184_10000</name>
</gene>
<feature type="domain" description="Helix-hairpin-helix DNA-binding motif class 1" evidence="2">
    <location>
        <begin position="124"/>
        <end position="143"/>
    </location>
</feature>
<dbReference type="FunFam" id="1.10.150.20:FF:000005">
    <property type="entry name" value="UvrABC system protein C"/>
    <property type="match status" value="1"/>
</dbReference>
<dbReference type="EMBL" id="PNIQ01000669">
    <property type="protein sequence ID" value="PMP79399.1"/>
    <property type="molecule type" value="Genomic_DNA"/>
</dbReference>
<dbReference type="GO" id="GO:0009381">
    <property type="term" value="F:excinuclease ABC activity"/>
    <property type="evidence" value="ECO:0007669"/>
    <property type="project" value="InterPro"/>
</dbReference>
<reference evidence="3 4" key="1">
    <citation type="submission" date="2018-01" db="EMBL/GenBank/DDBJ databases">
        <title>Metagenomic assembled genomes from two thermal pools in the Uzon Caldera, Kamchatka, Russia.</title>
        <authorList>
            <person name="Wilkins L."/>
            <person name="Ettinger C."/>
        </authorList>
    </citation>
    <scope>NUCLEOTIDE SEQUENCE [LARGE SCALE GENOMIC DNA]</scope>
    <source>
        <strain evidence="3">ZAV-02</strain>
    </source>
</reference>
<evidence type="ECO:0000256" key="1">
    <source>
        <dbReference type="ARBA" id="ARBA00023236"/>
    </source>
</evidence>
<dbReference type="InterPro" id="IPR010994">
    <property type="entry name" value="RuvA_2-like"/>
</dbReference>
<dbReference type="Pfam" id="PF08459">
    <property type="entry name" value="UvrC_RNaseH_dom"/>
    <property type="match status" value="1"/>
</dbReference>
<keyword evidence="1" id="KW-0742">SOS response</keyword>
<comment type="caution">
    <text evidence="3">The sequence shown here is derived from an EMBL/GenBank/DDBJ whole genome shotgun (WGS) entry which is preliminary data.</text>
</comment>
<dbReference type="InterPro" id="IPR050066">
    <property type="entry name" value="UvrABC_protein_C"/>
</dbReference>
<organism evidence="3 4">
    <name type="scientific">Chloroflexus aggregans</name>
    <dbReference type="NCBI Taxonomy" id="152260"/>
    <lineage>
        <taxon>Bacteria</taxon>
        <taxon>Bacillati</taxon>
        <taxon>Chloroflexota</taxon>
        <taxon>Chloroflexia</taxon>
        <taxon>Chloroflexales</taxon>
        <taxon>Chloroflexineae</taxon>
        <taxon>Chloroflexaceae</taxon>
        <taxon>Chloroflexus</taxon>
    </lineage>
</organism>
<dbReference type="InterPro" id="IPR003583">
    <property type="entry name" value="Hlx-hairpin-Hlx_DNA-bd_motif"/>
</dbReference>
<name>A0A2J6X3C8_9CHLR</name>
<dbReference type="GO" id="GO:0009432">
    <property type="term" value="P:SOS response"/>
    <property type="evidence" value="ECO:0007669"/>
    <property type="project" value="UniProtKB-KW"/>
</dbReference>
<dbReference type="Pfam" id="PF14520">
    <property type="entry name" value="HHH_5"/>
    <property type="match status" value="1"/>
</dbReference>
<dbReference type="Proteomes" id="UP000243376">
    <property type="component" value="Unassembled WGS sequence"/>
</dbReference>
<sequence length="144" mass="15659">DLPDLLLVDGGVAQVAAVEAALHELGFTQIPVVGVAKGPDRNRFDLVRIGQDPLVLARDSKALALVQRIDEEAHRFAITYHRKLRNKATLRSPLDEIPGIGPKRKRALLKAFGSIDGIRRASIDELAAVPGMTRKAAEELKSLL</sequence>
<dbReference type="GO" id="GO:0003677">
    <property type="term" value="F:DNA binding"/>
    <property type="evidence" value="ECO:0007669"/>
    <property type="project" value="InterPro"/>
</dbReference>
<protein>
    <submittedName>
        <fullName evidence="3">Excinuclease ABC subunit UvrC</fullName>
    </submittedName>
</protein>
<feature type="non-terminal residue" evidence="3">
    <location>
        <position position="1"/>
    </location>
</feature>
<dbReference type="GO" id="GO:0006281">
    <property type="term" value="P:DNA repair"/>
    <property type="evidence" value="ECO:0007669"/>
    <property type="project" value="InterPro"/>
</dbReference>
<accession>A0A2J6X3C8</accession>